<dbReference type="Proteomes" id="UP000548867">
    <property type="component" value="Unassembled WGS sequence"/>
</dbReference>
<evidence type="ECO:0000313" key="12">
    <source>
        <dbReference type="EMBL" id="MBB3953758.1"/>
    </source>
</evidence>
<keyword evidence="5" id="KW-0547">Nucleotide-binding</keyword>
<dbReference type="SUPFAM" id="SSF55874">
    <property type="entry name" value="ATPase domain of HSP90 chaperone/DNA topoisomerase II/histidine kinase"/>
    <property type="match status" value="1"/>
</dbReference>
<feature type="domain" description="PAS" evidence="10">
    <location>
        <begin position="120"/>
        <end position="173"/>
    </location>
</feature>
<evidence type="ECO:0000256" key="4">
    <source>
        <dbReference type="ARBA" id="ARBA00022679"/>
    </source>
</evidence>
<evidence type="ECO:0000256" key="6">
    <source>
        <dbReference type="ARBA" id="ARBA00022777"/>
    </source>
</evidence>
<keyword evidence="4 12" id="KW-0808">Transferase</keyword>
<evidence type="ECO:0000256" key="7">
    <source>
        <dbReference type="ARBA" id="ARBA00022840"/>
    </source>
</evidence>
<dbReference type="Gene3D" id="1.10.287.130">
    <property type="match status" value="1"/>
</dbReference>
<dbReference type="PRINTS" id="PR00344">
    <property type="entry name" value="BCTRLSENSOR"/>
</dbReference>
<dbReference type="InterPro" id="IPR000700">
    <property type="entry name" value="PAS-assoc_C"/>
</dbReference>
<dbReference type="InterPro" id="IPR003661">
    <property type="entry name" value="HisK_dim/P_dom"/>
</dbReference>
<dbReference type="InterPro" id="IPR000014">
    <property type="entry name" value="PAS"/>
</dbReference>
<sequence length="616" mass="68183">MFLEHVPAAVAMFDRDMCYIACSQRWLTDYALDGPSVIGRSYYAFFPDADDRWRDIHRRALAGETLHCELERFRRGDGSYDWVQWEIVPWRLPEGGIGGVMLFTQKLTGSVENDERARAVKRQLDLLIDNVQDYAIYMLDPEGRVSMWNDGARRLFGWDEEEMLGRHYERLFDALDNAAGRPRHQLAKAARDGSFRDRSLQLRKDGSHFLADATLSRIRDEHGVLIGFGRVVHDITDEDEWRRMIAANETQMRLILETIPDAMVVIDEKCAIQSFSAAAEKLFGYSVPEVLGRDVTMLMVDAEATRNGDDPACFGVPGNGHIVGQPRRVIGRRKDGSTLPLELAVGEARLADRRVFTGFMRDLTRRERADAQLRELQNELARLSRIWAVGTMATALAHDLNQPLAAITNYVQACAQMAKLGENEAAGAMCDALAAAGQEALRAGAIVQRLREFIARGELSLSREQPDVLARQTCALVMPGGACPDVRYNVDMSADINPVLIDRVQIQQVLVNLLRNAVEAVGPGGAITVKATEQWDMMCLSVIDNGPGISPDIADALFDPFATTKSTGMGLGLSICRAIVEAHGGNLWHEAVPGGGTAFHFTVPMVIRGPGEFSDD</sequence>
<comment type="catalytic activity">
    <reaction evidence="1">
        <text>ATP + protein L-histidine = ADP + protein N-phospho-L-histidine.</text>
        <dbReference type="EC" id="2.7.13.3"/>
    </reaction>
</comment>
<dbReference type="InterPro" id="IPR004358">
    <property type="entry name" value="Sig_transdc_His_kin-like_C"/>
</dbReference>
<name>A0A7W6G4Z6_9SPHN</name>
<dbReference type="Pfam" id="PF00989">
    <property type="entry name" value="PAS"/>
    <property type="match status" value="2"/>
</dbReference>
<dbReference type="SUPFAM" id="SSF47384">
    <property type="entry name" value="Homodimeric domain of signal transducing histidine kinase"/>
    <property type="match status" value="1"/>
</dbReference>
<dbReference type="Pfam" id="PF08448">
    <property type="entry name" value="PAS_4"/>
    <property type="match status" value="1"/>
</dbReference>
<dbReference type="Gene3D" id="3.30.450.20">
    <property type="entry name" value="PAS domain"/>
    <property type="match status" value="3"/>
</dbReference>
<comment type="caution">
    <text evidence="12">The sequence shown here is derived from an EMBL/GenBank/DDBJ whole genome shotgun (WGS) entry which is preliminary data.</text>
</comment>
<dbReference type="NCBIfam" id="TIGR00229">
    <property type="entry name" value="sensory_box"/>
    <property type="match status" value="3"/>
</dbReference>
<protein>
    <recommendedName>
        <fullName evidence="2">histidine kinase</fullName>
        <ecNumber evidence="2">2.7.13.3</ecNumber>
    </recommendedName>
</protein>
<gene>
    <name evidence="12" type="ORF">GGR38_000685</name>
</gene>
<keyword evidence="6 12" id="KW-0418">Kinase</keyword>
<dbReference type="InterPro" id="IPR036097">
    <property type="entry name" value="HisK_dim/P_sf"/>
</dbReference>
<dbReference type="InterPro" id="IPR013767">
    <property type="entry name" value="PAS_fold"/>
</dbReference>
<dbReference type="SMART" id="SM00086">
    <property type="entry name" value="PAC"/>
    <property type="match status" value="3"/>
</dbReference>
<dbReference type="SMART" id="SM00388">
    <property type="entry name" value="HisKA"/>
    <property type="match status" value="1"/>
</dbReference>
<dbReference type="PANTHER" id="PTHR43065:SF10">
    <property type="entry name" value="PEROXIDE STRESS-ACTIVATED HISTIDINE KINASE MAK3"/>
    <property type="match status" value="1"/>
</dbReference>
<keyword evidence="8" id="KW-0902">Two-component regulatory system</keyword>
<dbReference type="PROSITE" id="PS50113">
    <property type="entry name" value="PAC"/>
    <property type="match status" value="1"/>
</dbReference>
<dbReference type="GO" id="GO:0000155">
    <property type="term" value="F:phosphorelay sensor kinase activity"/>
    <property type="evidence" value="ECO:0007669"/>
    <property type="project" value="InterPro"/>
</dbReference>
<evidence type="ECO:0000256" key="1">
    <source>
        <dbReference type="ARBA" id="ARBA00000085"/>
    </source>
</evidence>
<dbReference type="InterPro" id="IPR036890">
    <property type="entry name" value="HATPase_C_sf"/>
</dbReference>
<dbReference type="EC" id="2.7.13.3" evidence="2"/>
<dbReference type="AlphaFoldDB" id="A0A7W6G4Z6"/>
<dbReference type="PANTHER" id="PTHR43065">
    <property type="entry name" value="SENSOR HISTIDINE KINASE"/>
    <property type="match status" value="1"/>
</dbReference>
<dbReference type="InterPro" id="IPR001610">
    <property type="entry name" value="PAC"/>
</dbReference>
<dbReference type="InterPro" id="IPR035965">
    <property type="entry name" value="PAS-like_dom_sf"/>
</dbReference>
<dbReference type="PROSITE" id="PS50109">
    <property type="entry name" value="HIS_KIN"/>
    <property type="match status" value="1"/>
</dbReference>
<dbReference type="GO" id="GO:0005524">
    <property type="term" value="F:ATP binding"/>
    <property type="evidence" value="ECO:0007669"/>
    <property type="project" value="UniProtKB-KW"/>
</dbReference>
<dbReference type="EMBL" id="JACIDX010000002">
    <property type="protein sequence ID" value="MBB3953758.1"/>
    <property type="molecule type" value="Genomic_DNA"/>
</dbReference>
<evidence type="ECO:0000256" key="2">
    <source>
        <dbReference type="ARBA" id="ARBA00012438"/>
    </source>
</evidence>
<dbReference type="CDD" id="cd00130">
    <property type="entry name" value="PAS"/>
    <property type="match status" value="3"/>
</dbReference>
<feature type="domain" description="Histidine kinase" evidence="9">
    <location>
        <begin position="395"/>
        <end position="607"/>
    </location>
</feature>
<proteinExistence type="predicted"/>
<evidence type="ECO:0000256" key="3">
    <source>
        <dbReference type="ARBA" id="ARBA00022553"/>
    </source>
</evidence>
<accession>A0A7W6G4Z6</accession>
<evidence type="ECO:0000256" key="5">
    <source>
        <dbReference type="ARBA" id="ARBA00022741"/>
    </source>
</evidence>
<dbReference type="InterPro" id="IPR003594">
    <property type="entry name" value="HATPase_dom"/>
</dbReference>
<keyword evidence="7" id="KW-0067">ATP-binding</keyword>
<feature type="domain" description="PAC" evidence="11">
    <location>
        <begin position="191"/>
        <end position="247"/>
    </location>
</feature>
<feature type="domain" description="PAS" evidence="10">
    <location>
        <begin position="248"/>
        <end position="303"/>
    </location>
</feature>
<dbReference type="SMART" id="SM00091">
    <property type="entry name" value="PAS"/>
    <property type="match status" value="3"/>
</dbReference>
<dbReference type="Gene3D" id="3.30.565.10">
    <property type="entry name" value="Histidine kinase-like ATPase, C-terminal domain"/>
    <property type="match status" value="1"/>
</dbReference>
<dbReference type="Pfam" id="PF02518">
    <property type="entry name" value="HATPase_c"/>
    <property type="match status" value="1"/>
</dbReference>
<dbReference type="SUPFAM" id="SSF55785">
    <property type="entry name" value="PYP-like sensor domain (PAS domain)"/>
    <property type="match status" value="3"/>
</dbReference>
<organism evidence="12 13">
    <name type="scientific">Novosphingobium sediminicola</name>
    <dbReference type="NCBI Taxonomy" id="563162"/>
    <lineage>
        <taxon>Bacteria</taxon>
        <taxon>Pseudomonadati</taxon>
        <taxon>Pseudomonadota</taxon>
        <taxon>Alphaproteobacteria</taxon>
        <taxon>Sphingomonadales</taxon>
        <taxon>Sphingomonadaceae</taxon>
        <taxon>Novosphingobium</taxon>
    </lineage>
</organism>
<dbReference type="CDD" id="cd00082">
    <property type="entry name" value="HisKA"/>
    <property type="match status" value="1"/>
</dbReference>
<reference evidence="12 13" key="1">
    <citation type="submission" date="2020-08" db="EMBL/GenBank/DDBJ databases">
        <title>Genomic Encyclopedia of Type Strains, Phase IV (KMG-IV): sequencing the most valuable type-strain genomes for metagenomic binning, comparative biology and taxonomic classification.</title>
        <authorList>
            <person name="Goeker M."/>
        </authorList>
    </citation>
    <scope>NUCLEOTIDE SEQUENCE [LARGE SCALE GENOMIC DNA]</scope>
    <source>
        <strain evidence="12 13">DSM 27057</strain>
    </source>
</reference>
<evidence type="ECO:0000313" key="13">
    <source>
        <dbReference type="Proteomes" id="UP000548867"/>
    </source>
</evidence>
<dbReference type="InterPro" id="IPR013656">
    <property type="entry name" value="PAS_4"/>
</dbReference>
<evidence type="ECO:0000256" key="8">
    <source>
        <dbReference type="ARBA" id="ARBA00023012"/>
    </source>
</evidence>
<keyword evidence="3" id="KW-0597">Phosphoprotein</keyword>
<dbReference type="SMART" id="SM00387">
    <property type="entry name" value="HATPase_c"/>
    <property type="match status" value="1"/>
</dbReference>
<evidence type="ECO:0000259" key="10">
    <source>
        <dbReference type="PROSITE" id="PS50112"/>
    </source>
</evidence>
<dbReference type="PROSITE" id="PS50112">
    <property type="entry name" value="PAS"/>
    <property type="match status" value="2"/>
</dbReference>
<evidence type="ECO:0000259" key="11">
    <source>
        <dbReference type="PROSITE" id="PS50113"/>
    </source>
</evidence>
<keyword evidence="13" id="KW-1185">Reference proteome</keyword>
<dbReference type="GO" id="GO:0006355">
    <property type="term" value="P:regulation of DNA-templated transcription"/>
    <property type="evidence" value="ECO:0007669"/>
    <property type="project" value="InterPro"/>
</dbReference>
<dbReference type="InterPro" id="IPR005467">
    <property type="entry name" value="His_kinase_dom"/>
</dbReference>
<evidence type="ECO:0000259" key="9">
    <source>
        <dbReference type="PROSITE" id="PS50109"/>
    </source>
</evidence>